<name>E9D8V9_COCPS</name>
<dbReference type="AlphaFoldDB" id="E9D8V9"/>
<organism evidence="2">
    <name type="scientific">Coccidioides posadasii (strain RMSCC 757 / Silveira)</name>
    <name type="common">Valley fever fungus</name>
    <dbReference type="NCBI Taxonomy" id="443226"/>
    <lineage>
        <taxon>Eukaryota</taxon>
        <taxon>Fungi</taxon>
        <taxon>Dikarya</taxon>
        <taxon>Ascomycota</taxon>
        <taxon>Pezizomycotina</taxon>
        <taxon>Eurotiomycetes</taxon>
        <taxon>Eurotiomycetidae</taxon>
        <taxon>Onygenales</taxon>
        <taxon>Onygenaceae</taxon>
        <taxon>Coccidioides</taxon>
    </lineage>
</organism>
<reference evidence="2" key="1">
    <citation type="journal article" date="2010" name="Genome Res.">
        <title>Population genomic sequencing of Coccidioides fungi reveals recent hybridization and transposon control.</title>
        <authorList>
            <person name="Neafsey D.E."/>
            <person name="Barker B.M."/>
            <person name="Sharpton T.J."/>
            <person name="Stajich J.E."/>
            <person name="Park D.J."/>
            <person name="Whiston E."/>
            <person name="Hung C.-Y."/>
            <person name="McMahan C."/>
            <person name="White J."/>
            <person name="Sykes S."/>
            <person name="Heiman D."/>
            <person name="Young S."/>
            <person name="Zeng Q."/>
            <person name="Abouelleil A."/>
            <person name="Aftuck L."/>
            <person name="Bessette D."/>
            <person name="Brown A."/>
            <person name="FitzGerald M."/>
            <person name="Lui A."/>
            <person name="Macdonald J.P."/>
            <person name="Priest M."/>
            <person name="Orbach M.J."/>
            <person name="Galgiani J.N."/>
            <person name="Kirkland T.N."/>
            <person name="Cole G.T."/>
            <person name="Birren B.W."/>
            <person name="Henn M.R."/>
            <person name="Taylor J.W."/>
            <person name="Rounsley S.D."/>
        </authorList>
    </citation>
    <scope>NUCLEOTIDE SEQUENCE [LARGE SCALE GENOMIC DNA]</scope>
    <source>
        <strain evidence="2">RMSCC 757 / Silveira</strain>
    </source>
</reference>
<proteinExistence type="predicted"/>
<gene>
    <name evidence="1" type="ORF">CPSG_06261</name>
</gene>
<dbReference type="EMBL" id="GL636495">
    <property type="protein sequence ID" value="EFW16993.1"/>
    <property type="molecule type" value="Genomic_DNA"/>
</dbReference>
<reference evidence="2" key="2">
    <citation type="submission" date="2010-03" db="EMBL/GenBank/DDBJ databases">
        <title>The genome sequence of Coccidioides posadasii strain Silveira.</title>
        <authorList>
            <consortium name="The Broad Institute Genome Sequencing Center for Infectious Disease"/>
            <person name="Neafsey D."/>
            <person name="Orbach M."/>
            <person name="Henn M.R."/>
            <person name="Cole G.T."/>
            <person name="Galgiani J."/>
            <person name="Gardner M.J."/>
            <person name="Kirkland T.N."/>
            <person name="Taylor J.W."/>
            <person name="Young S.K."/>
            <person name="Zeng Q."/>
            <person name="Koehrsen M."/>
            <person name="Alvarado L."/>
            <person name="Berlin A."/>
            <person name="Borenstein D."/>
            <person name="Chapman S.B."/>
            <person name="Chen Z."/>
            <person name="Engels R."/>
            <person name="Freedman E."/>
            <person name="Gellesch M."/>
            <person name="Goldberg J."/>
            <person name="Griggs A."/>
            <person name="Gujja S."/>
            <person name="Heilman E."/>
            <person name="Heiman D."/>
            <person name="Howarth C."/>
            <person name="Jen D."/>
            <person name="Larson L."/>
            <person name="Mehta T."/>
            <person name="Neiman D."/>
            <person name="Park D."/>
            <person name="Pearson M."/>
            <person name="Richards J."/>
            <person name="Roberts A."/>
            <person name="Saif S."/>
            <person name="Shea T."/>
            <person name="Shenoy N."/>
            <person name="Sisk P."/>
            <person name="Stolte C."/>
            <person name="Sykes S."/>
            <person name="Walk T."/>
            <person name="White J."/>
            <person name="Yandava C."/>
            <person name="Haas B."/>
            <person name="Nusbaum C."/>
            <person name="Birren B."/>
        </authorList>
    </citation>
    <scope>NUCLEOTIDE SEQUENCE [LARGE SCALE GENOMIC DNA]</scope>
    <source>
        <strain evidence="2">RMSCC 757 / Silveira</strain>
    </source>
</reference>
<evidence type="ECO:0000313" key="2">
    <source>
        <dbReference type="Proteomes" id="UP000002497"/>
    </source>
</evidence>
<dbReference type="VEuPathDB" id="FungiDB:CPSG_06261"/>
<dbReference type="Proteomes" id="UP000002497">
    <property type="component" value="Unassembled WGS sequence"/>
</dbReference>
<protein>
    <submittedName>
        <fullName evidence="1">Predicted protein</fullName>
    </submittedName>
</protein>
<accession>E9D8V9</accession>
<keyword evidence="2" id="KW-1185">Reference proteome</keyword>
<dbReference type="HOGENOM" id="CLU_2573702_0_0_1"/>
<evidence type="ECO:0000313" key="1">
    <source>
        <dbReference type="EMBL" id="EFW16993.1"/>
    </source>
</evidence>
<sequence>MPLPCHPEKGVHVRFKLYHFSMSGSREDLFGLLKQWNSLCTRPGSIDSWYDQCKTSDPSHDLASTIATVTRRRIPHSGAAG</sequence>